<dbReference type="Gene3D" id="1.10.10.10">
    <property type="entry name" value="Winged helix-like DNA-binding domain superfamily/Winged helix DNA-binding domain"/>
    <property type="match status" value="1"/>
</dbReference>
<dbReference type="SUPFAM" id="SSF88946">
    <property type="entry name" value="Sigma2 domain of RNA polymerase sigma factors"/>
    <property type="match status" value="1"/>
</dbReference>
<dbReference type="STRING" id="1075417.SAMN05421823_110122"/>
<organism evidence="7 8">
    <name type="scientific">Catalinimonas alkaloidigena</name>
    <dbReference type="NCBI Taxonomy" id="1075417"/>
    <lineage>
        <taxon>Bacteria</taxon>
        <taxon>Pseudomonadati</taxon>
        <taxon>Bacteroidota</taxon>
        <taxon>Cytophagia</taxon>
        <taxon>Cytophagales</taxon>
        <taxon>Catalimonadaceae</taxon>
        <taxon>Catalinimonas</taxon>
    </lineage>
</organism>
<keyword evidence="3" id="KW-0731">Sigma factor</keyword>
<dbReference type="PANTHER" id="PTHR43133">
    <property type="entry name" value="RNA POLYMERASE ECF-TYPE SIGMA FACTO"/>
    <property type="match status" value="1"/>
</dbReference>
<dbReference type="GO" id="GO:0006352">
    <property type="term" value="P:DNA-templated transcription initiation"/>
    <property type="evidence" value="ECO:0007669"/>
    <property type="project" value="InterPro"/>
</dbReference>
<evidence type="ECO:0000256" key="1">
    <source>
        <dbReference type="ARBA" id="ARBA00010641"/>
    </source>
</evidence>
<dbReference type="InterPro" id="IPR013325">
    <property type="entry name" value="RNA_pol_sigma_r2"/>
</dbReference>
<dbReference type="RefSeq" id="WP_089686163.1">
    <property type="nucleotide sequence ID" value="NZ_FNFO01000010.1"/>
</dbReference>
<protein>
    <submittedName>
        <fullName evidence="7">RNA polymerase sigma-70 factor, ECF subfamily</fullName>
    </submittedName>
</protein>
<dbReference type="InterPro" id="IPR014284">
    <property type="entry name" value="RNA_pol_sigma-70_dom"/>
</dbReference>
<keyword evidence="4" id="KW-0804">Transcription</keyword>
<dbReference type="AlphaFoldDB" id="A0A1G9QEG2"/>
<dbReference type="SUPFAM" id="SSF88659">
    <property type="entry name" value="Sigma3 and sigma4 domains of RNA polymerase sigma factors"/>
    <property type="match status" value="1"/>
</dbReference>
<dbReference type="NCBIfam" id="TIGR02937">
    <property type="entry name" value="sigma70-ECF"/>
    <property type="match status" value="1"/>
</dbReference>
<dbReference type="Gene3D" id="1.10.1740.10">
    <property type="match status" value="1"/>
</dbReference>
<evidence type="ECO:0000259" key="6">
    <source>
        <dbReference type="Pfam" id="PF08281"/>
    </source>
</evidence>
<dbReference type="GO" id="GO:0016987">
    <property type="term" value="F:sigma factor activity"/>
    <property type="evidence" value="ECO:0007669"/>
    <property type="project" value="UniProtKB-KW"/>
</dbReference>
<dbReference type="InterPro" id="IPR013249">
    <property type="entry name" value="RNA_pol_sigma70_r4_t2"/>
</dbReference>
<accession>A0A1G9QEG2</accession>
<sequence length="180" mass="20685">MTDESLIAQCRNGNPKAQRKLYDRFATPMFRLCFRYLKSEVEAEDALLAGFEKVFRYLDRFEHRGPHSLENWVRRIMVNEALMALRRQTNFPELLESESEALLIAVPATSTLEAEELYNLVRQLPVGYRTVFNLYVLEGYSHAEIATLLGIQEGTSKSQLSKAKALLRQLLQKHGITHAL</sequence>
<gene>
    <name evidence="7" type="ORF">SAMN05421823_110122</name>
</gene>
<evidence type="ECO:0000313" key="7">
    <source>
        <dbReference type="EMBL" id="SDM08705.1"/>
    </source>
</evidence>
<feature type="domain" description="RNA polymerase sigma factor 70 region 4 type 2" evidence="6">
    <location>
        <begin position="115"/>
        <end position="167"/>
    </location>
</feature>
<evidence type="ECO:0000256" key="2">
    <source>
        <dbReference type="ARBA" id="ARBA00023015"/>
    </source>
</evidence>
<dbReference type="EMBL" id="FNFO01000010">
    <property type="protein sequence ID" value="SDM08705.1"/>
    <property type="molecule type" value="Genomic_DNA"/>
</dbReference>
<dbReference type="InterPro" id="IPR036388">
    <property type="entry name" value="WH-like_DNA-bd_sf"/>
</dbReference>
<dbReference type="InterPro" id="IPR013324">
    <property type="entry name" value="RNA_pol_sigma_r3/r4-like"/>
</dbReference>
<keyword evidence="8" id="KW-1185">Reference proteome</keyword>
<keyword evidence="2" id="KW-0805">Transcription regulation</keyword>
<feature type="domain" description="RNA polymerase sigma-70 region 2" evidence="5">
    <location>
        <begin position="21"/>
        <end position="89"/>
    </location>
</feature>
<evidence type="ECO:0000259" key="5">
    <source>
        <dbReference type="Pfam" id="PF04542"/>
    </source>
</evidence>
<name>A0A1G9QEG2_9BACT</name>
<dbReference type="PANTHER" id="PTHR43133:SF46">
    <property type="entry name" value="RNA POLYMERASE SIGMA-70 FACTOR ECF SUBFAMILY"/>
    <property type="match status" value="1"/>
</dbReference>
<proteinExistence type="inferred from homology"/>
<evidence type="ECO:0000313" key="8">
    <source>
        <dbReference type="Proteomes" id="UP000198510"/>
    </source>
</evidence>
<dbReference type="Pfam" id="PF08281">
    <property type="entry name" value="Sigma70_r4_2"/>
    <property type="match status" value="1"/>
</dbReference>
<dbReference type="Pfam" id="PF04542">
    <property type="entry name" value="Sigma70_r2"/>
    <property type="match status" value="1"/>
</dbReference>
<dbReference type="InterPro" id="IPR007627">
    <property type="entry name" value="RNA_pol_sigma70_r2"/>
</dbReference>
<dbReference type="OrthoDB" id="941544at2"/>
<reference evidence="7 8" key="1">
    <citation type="submission" date="2016-10" db="EMBL/GenBank/DDBJ databases">
        <authorList>
            <person name="de Groot N.N."/>
        </authorList>
    </citation>
    <scope>NUCLEOTIDE SEQUENCE [LARGE SCALE GENOMIC DNA]</scope>
    <source>
        <strain evidence="7 8">DSM 25186</strain>
    </source>
</reference>
<dbReference type="InterPro" id="IPR039425">
    <property type="entry name" value="RNA_pol_sigma-70-like"/>
</dbReference>
<dbReference type="Proteomes" id="UP000198510">
    <property type="component" value="Unassembled WGS sequence"/>
</dbReference>
<evidence type="ECO:0000256" key="4">
    <source>
        <dbReference type="ARBA" id="ARBA00023163"/>
    </source>
</evidence>
<evidence type="ECO:0000256" key="3">
    <source>
        <dbReference type="ARBA" id="ARBA00023082"/>
    </source>
</evidence>
<dbReference type="GO" id="GO:0003677">
    <property type="term" value="F:DNA binding"/>
    <property type="evidence" value="ECO:0007669"/>
    <property type="project" value="InterPro"/>
</dbReference>
<comment type="similarity">
    <text evidence="1">Belongs to the sigma-70 factor family. ECF subfamily.</text>
</comment>